<accession>G3JDE1</accession>
<dbReference type="OrthoDB" id="1859733at2759"/>
<dbReference type="eggNOG" id="ENOG502S85Z">
    <property type="taxonomic scope" value="Eukaryota"/>
</dbReference>
<evidence type="ECO:0000313" key="1">
    <source>
        <dbReference type="EMBL" id="EGX92616.1"/>
    </source>
</evidence>
<protein>
    <submittedName>
        <fullName evidence="1">Uncharacterized protein</fullName>
    </submittedName>
</protein>
<gene>
    <name evidence="1" type="ORF">CCM_03989</name>
</gene>
<dbReference type="PANTHER" id="PTHR35567">
    <property type="entry name" value="MALATE DEHYDROGENASE (AFU_ORTHOLOGUE AFUA_2G13800)"/>
    <property type="match status" value="1"/>
</dbReference>
<dbReference type="PANTHER" id="PTHR35567:SF1">
    <property type="entry name" value="CONSERVED FUNGAL PROTEIN (AFU_ORTHOLOGUE AFUA_1G14230)"/>
    <property type="match status" value="1"/>
</dbReference>
<proteinExistence type="predicted"/>
<dbReference type="HOGENOM" id="CLU_426418_0_0_1"/>
<dbReference type="Proteomes" id="UP000001610">
    <property type="component" value="Unassembled WGS sequence"/>
</dbReference>
<dbReference type="InterPro" id="IPR021851">
    <property type="entry name" value="DUF3455"/>
</dbReference>
<dbReference type="InParanoid" id="G3JDE1"/>
<evidence type="ECO:0000313" key="2">
    <source>
        <dbReference type="Proteomes" id="UP000001610"/>
    </source>
</evidence>
<dbReference type="EMBL" id="JH126401">
    <property type="protein sequence ID" value="EGX92616.1"/>
    <property type="molecule type" value="Genomic_DNA"/>
</dbReference>
<organism evidence="1 2">
    <name type="scientific">Cordyceps militaris (strain CM01)</name>
    <name type="common">Caterpillar fungus</name>
    <dbReference type="NCBI Taxonomy" id="983644"/>
    <lineage>
        <taxon>Eukaryota</taxon>
        <taxon>Fungi</taxon>
        <taxon>Dikarya</taxon>
        <taxon>Ascomycota</taxon>
        <taxon>Pezizomycotina</taxon>
        <taxon>Sordariomycetes</taxon>
        <taxon>Hypocreomycetidae</taxon>
        <taxon>Hypocreales</taxon>
        <taxon>Cordycipitaceae</taxon>
        <taxon>Cordyceps</taxon>
    </lineage>
</organism>
<keyword evidence="2" id="KW-1185">Reference proteome</keyword>
<dbReference type="VEuPathDB" id="FungiDB:CCM_03989"/>
<dbReference type="AlphaFoldDB" id="G3JDE1"/>
<reference evidence="1 2" key="1">
    <citation type="journal article" date="2011" name="Genome Biol.">
        <title>Genome sequence of the insect pathogenic fungus Cordyceps militaris, a valued traditional Chinese medicine.</title>
        <authorList>
            <person name="Zheng P."/>
            <person name="Xia Y."/>
            <person name="Xiao G."/>
            <person name="Xiong C."/>
            <person name="Hu X."/>
            <person name="Zhang S."/>
            <person name="Zheng H."/>
            <person name="Huang Y."/>
            <person name="Zhou Y."/>
            <person name="Wang S."/>
            <person name="Zhao G.P."/>
            <person name="Liu X."/>
            <person name="St Leger R.J."/>
            <person name="Wang C."/>
        </authorList>
    </citation>
    <scope>NUCLEOTIDE SEQUENCE [LARGE SCALE GENOMIC DNA]</scope>
    <source>
        <strain evidence="1 2">CM01</strain>
    </source>
</reference>
<name>G3JDE1_CORMM</name>
<dbReference type="Pfam" id="PF11937">
    <property type="entry name" value="DUF3455"/>
    <property type="match status" value="1"/>
</dbReference>
<dbReference type="KEGG" id="cmt:CCM_03989"/>
<sequence length="642" mass="69709">MVLYSPIVQSIVPRPIVHAEWSVALVDSKSTGRLRLGNHDMIGGLGNPLDAINAVSQYFNLVAAKTSKLKTTSAPPQCDLSKAVMPTLPGLPAPAAGSRLRHVAVGRGTQNYTCDGNAESKPKAVGAVATLFNVTCMAAMYPDVTGKVPGMAVHFNLDAANRLGPAMLPVSGHHFFTAAGVPFFDLGDEGQIPCAKNASVDAPSTATIGQRGEVAVAWLRLLATKDATNGLGEVFRVSTAGGSPPKTCQDLNGPFQVEYAADREHRPRFCLKNVSLGVVADWRRVTAPAHYVLDEPVSPLDAVPIAHELINKYIGVQPNIESFHFEWICGGELASGRHQRAQHILPAPFLASPMAMTRRAMTSCGRDDTLLRLPHVKNLSLKNCWVAPHVLLQVLRSYALCSLERVEFEGVSLSVMPWTAGHGSSIDLFNLGDTNISLHLFRLGFQPPLAQPSWLSWAGLIEHFSPSVKVRHVLDQGESHSTKLNRAEDRRKILERLRKIIPDALALPDEAALYRIKSLTFKSCGYVNLDHRAFSLRGMVPLRHISPFSCATTALEFTRYMQDCKEPLMGRIVPFAMLNDMAPFRDVFHMVMGWEGVYDSQIKSAALLDGCGKVDIGRFSGTLTSWDVDADTGGQVQSAAGS</sequence>
<dbReference type="RefSeq" id="XP_006669200.1">
    <property type="nucleotide sequence ID" value="XM_006669137.1"/>
</dbReference>
<dbReference type="GeneID" id="18166012"/>